<evidence type="ECO:0000259" key="3">
    <source>
        <dbReference type="Pfam" id="PF14361"/>
    </source>
</evidence>
<evidence type="ECO:0008006" key="6">
    <source>
        <dbReference type="Google" id="ProtNLM"/>
    </source>
</evidence>
<protein>
    <recommendedName>
        <fullName evidence="6">PucR-like helix-turn-helix protein</fullName>
    </recommendedName>
</protein>
<keyword evidence="5" id="KW-1185">Reference proteome</keyword>
<dbReference type="InterPro" id="IPR042070">
    <property type="entry name" value="PucR_C-HTH_sf"/>
</dbReference>
<dbReference type="PANTHER" id="PTHR33744">
    <property type="entry name" value="CARBOHYDRATE DIACID REGULATOR"/>
    <property type="match status" value="1"/>
</dbReference>
<organism evidence="4 5">
    <name type="scientific">Kitasatospora nipponensis</name>
    <dbReference type="NCBI Taxonomy" id="258049"/>
    <lineage>
        <taxon>Bacteria</taxon>
        <taxon>Bacillati</taxon>
        <taxon>Actinomycetota</taxon>
        <taxon>Actinomycetes</taxon>
        <taxon>Kitasatosporales</taxon>
        <taxon>Streptomycetaceae</taxon>
        <taxon>Kitasatospora</taxon>
    </lineage>
</organism>
<dbReference type="InterPro" id="IPR025736">
    <property type="entry name" value="PucR_C-HTH_dom"/>
</dbReference>
<evidence type="ECO:0000256" key="1">
    <source>
        <dbReference type="SAM" id="MobiDB-lite"/>
    </source>
</evidence>
<feature type="domain" description="RsbT co-antagonist protein RsbRD N-terminal" evidence="3">
    <location>
        <begin position="19"/>
        <end position="153"/>
    </location>
</feature>
<gene>
    <name evidence="4" type="ORF">GCM10009665_18740</name>
</gene>
<evidence type="ECO:0000313" key="5">
    <source>
        <dbReference type="Proteomes" id="UP001500037"/>
    </source>
</evidence>
<feature type="domain" description="PucR C-terminal helix-turn-helix" evidence="2">
    <location>
        <begin position="309"/>
        <end position="363"/>
    </location>
</feature>
<reference evidence="4 5" key="1">
    <citation type="journal article" date="2019" name="Int. J. Syst. Evol. Microbiol.">
        <title>The Global Catalogue of Microorganisms (GCM) 10K type strain sequencing project: providing services to taxonomists for standard genome sequencing and annotation.</title>
        <authorList>
            <consortium name="The Broad Institute Genomics Platform"/>
            <consortium name="The Broad Institute Genome Sequencing Center for Infectious Disease"/>
            <person name="Wu L."/>
            <person name="Ma J."/>
        </authorList>
    </citation>
    <scope>NUCLEOTIDE SEQUENCE [LARGE SCALE GENOMIC DNA]</scope>
    <source>
        <strain evidence="4 5">JCM 13004</strain>
    </source>
</reference>
<dbReference type="RefSeq" id="WP_344440801.1">
    <property type="nucleotide sequence ID" value="NZ_BAAALF010000022.1"/>
</dbReference>
<feature type="compositionally biased region" description="Basic and acidic residues" evidence="1">
    <location>
        <begin position="384"/>
        <end position="397"/>
    </location>
</feature>
<dbReference type="Proteomes" id="UP001500037">
    <property type="component" value="Unassembled WGS sequence"/>
</dbReference>
<evidence type="ECO:0000259" key="2">
    <source>
        <dbReference type="Pfam" id="PF13556"/>
    </source>
</evidence>
<comment type="caution">
    <text evidence="4">The sequence shown here is derived from an EMBL/GenBank/DDBJ whole genome shotgun (WGS) entry which is preliminary data.</text>
</comment>
<dbReference type="PANTHER" id="PTHR33744:SF1">
    <property type="entry name" value="DNA-BINDING TRANSCRIPTIONAL ACTIVATOR ADER"/>
    <property type="match status" value="1"/>
</dbReference>
<dbReference type="EMBL" id="BAAALF010000022">
    <property type="protein sequence ID" value="GAA1228556.1"/>
    <property type="molecule type" value="Genomic_DNA"/>
</dbReference>
<dbReference type="InterPro" id="IPR025751">
    <property type="entry name" value="RsbRD_N_dom"/>
</dbReference>
<dbReference type="Pfam" id="PF13556">
    <property type="entry name" value="HTH_30"/>
    <property type="match status" value="1"/>
</dbReference>
<accession>A0ABN1VZN9</accession>
<sequence>MELPPSAVAAAARLGAALPELAPLLAREVREDVAALAVLPARAVDSFLLLLLGTAAEGMGRAAAPTPEQLHRLDPYIEQRAELGVPVDQVLGGLHRGARLVVARLLADCRPPLSGAEVAQLMFFGQEWVEQVRRHILTVHRTAELRLARTGRDRDNALLRELLVTGAASAVAALRERYLPPGRLHLARFRPHPHEAAWAAESALTATLGGPVLSGVLDGSVLLVTARPVLTAPAGRRIVTAGPAPAADLVRLNQLLAVALGLADEPGLVPLPRVAQEVVRADQPELGRLLGRTLLAGLHPERPDHAEILRTLASYLDLGARLDLAARQRHVHVNTIKHRLERCRELTGTDPGDPAIRGALLWAAHRLLADRADAGAPGPGSEPDPQRAPEPARERSSHRPAPADQGGGPVTDR</sequence>
<dbReference type="InterPro" id="IPR051448">
    <property type="entry name" value="CdaR-like_regulators"/>
</dbReference>
<evidence type="ECO:0000313" key="4">
    <source>
        <dbReference type="EMBL" id="GAA1228556.1"/>
    </source>
</evidence>
<name>A0ABN1VZN9_9ACTN</name>
<feature type="region of interest" description="Disordered" evidence="1">
    <location>
        <begin position="371"/>
        <end position="413"/>
    </location>
</feature>
<dbReference type="Pfam" id="PF14361">
    <property type="entry name" value="RsbRD_N"/>
    <property type="match status" value="1"/>
</dbReference>
<proteinExistence type="predicted"/>
<dbReference type="Gene3D" id="1.10.10.2840">
    <property type="entry name" value="PucR C-terminal helix-turn-helix domain"/>
    <property type="match status" value="1"/>
</dbReference>